<keyword evidence="5" id="KW-1185">Reference proteome</keyword>
<dbReference type="PANTHER" id="PTHR30469:SF15">
    <property type="entry name" value="HLYD FAMILY OF SECRETION PROTEINS"/>
    <property type="match status" value="1"/>
</dbReference>
<dbReference type="Gene3D" id="1.10.287.470">
    <property type="entry name" value="Helix hairpin bin"/>
    <property type="match status" value="1"/>
</dbReference>
<dbReference type="PROSITE" id="PS51257">
    <property type="entry name" value="PROKAR_LIPOPROTEIN"/>
    <property type="match status" value="1"/>
</dbReference>
<dbReference type="Gene3D" id="2.40.50.100">
    <property type="match status" value="1"/>
</dbReference>
<evidence type="ECO:0000313" key="4">
    <source>
        <dbReference type="EMBL" id="MBK1714864.1"/>
    </source>
</evidence>
<sequence length="387" mass="40221">MMREAPSLSSRMLVAIAAWRAPVVAFVSVLGVAGCTSGSDQASPPAQAASGPSALSVNLVRPRSEQWPRQLKSTGQIVAWQEVVISPETGGLRLKELKVDIGAKVRRGQVLALLADDSLRVDHRKQEAAVLQARISLEQAASDLRRSRLAEGSGALSAQKIEEYRLTAASAEASLESARAELQSIELKLAQTRVLAPDDGIVSSKSGVLGSVVSAGAELFRLVRQGRVEWRPEIDSGQLALLSPNQTARITLPSGQTVTGRLRVVGPTMSSSTGRATLYVELSPDSLARAGMFATGVLLAGTQPATTLPLSALVMRDGRSYVYTVDSGGQAHAIAVATGRREGDRIEVVSGMDAAAQVVASGGAFLSEGSKVTVLAGPAVAASGAAR</sequence>
<reference evidence="4" key="2">
    <citation type="journal article" date="2020" name="Microorganisms">
        <title>Osmotic Adaptation and Compatible Solute Biosynthesis of Phototrophic Bacteria as Revealed from Genome Analyses.</title>
        <authorList>
            <person name="Imhoff J.F."/>
            <person name="Rahn T."/>
            <person name="Kunzel S."/>
            <person name="Keller A."/>
            <person name="Neulinger S.C."/>
        </authorList>
    </citation>
    <scope>NUCLEOTIDE SEQUENCE</scope>
    <source>
        <strain evidence="4">IM 151</strain>
    </source>
</reference>
<feature type="coiled-coil region" evidence="2">
    <location>
        <begin position="161"/>
        <end position="195"/>
    </location>
</feature>
<dbReference type="InterPro" id="IPR006143">
    <property type="entry name" value="RND_pump_MFP"/>
</dbReference>
<reference evidence="4" key="1">
    <citation type="submission" date="2017-08" db="EMBL/GenBank/DDBJ databases">
        <authorList>
            <person name="Imhoff J.F."/>
            <person name="Rahn T."/>
            <person name="Kuenzel S."/>
            <person name="Neulinger S.C."/>
        </authorList>
    </citation>
    <scope>NUCLEOTIDE SEQUENCE</scope>
    <source>
        <strain evidence="4">IM 151</strain>
    </source>
</reference>
<feature type="domain" description="YknX-like C-terminal permuted SH3-like" evidence="3">
    <location>
        <begin position="305"/>
        <end position="374"/>
    </location>
</feature>
<dbReference type="EMBL" id="NRRU01000084">
    <property type="protein sequence ID" value="MBK1714864.1"/>
    <property type="molecule type" value="Genomic_DNA"/>
</dbReference>
<dbReference type="PANTHER" id="PTHR30469">
    <property type="entry name" value="MULTIDRUG RESISTANCE PROTEIN MDTA"/>
    <property type="match status" value="1"/>
</dbReference>
<evidence type="ECO:0000256" key="1">
    <source>
        <dbReference type="ARBA" id="ARBA00009477"/>
    </source>
</evidence>
<evidence type="ECO:0000259" key="3">
    <source>
        <dbReference type="Pfam" id="PF25989"/>
    </source>
</evidence>
<comment type="similarity">
    <text evidence="1">Belongs to the membrane fusion protein (MFP) (TC 8.A.1) family.</text>
</comment>
<protein>
    <recommendedName>
        <fullName evidence="3">YknX-like C-terminal permuted SH3-like domain-containing protein</fullName>
    </recommendedName>
</protein>
<keyword evidence="2" id="KW-0175">Coiled coil</keyword>
<dbReference type="Proteomes" id="UP001041814">
    <property type="component" value="Unassembled WGS sequence"/>
</dbReference>
<dbReference type="SUPFAM" id="SSF111369">
    <property type="entry name" value="HlyD-like secretion proteins"/>
    <property type="match status" value="1"/>
</dbReference>
<gene>
    <name evidence="4" type="ORF">CKO43_19060</name>
</gene>
<name>A0ABS1DXP9_RUBGE</name>
<dbReference type="Gene3D" id="2.40.420.20">
    <property type="match status" value="1"/>
</dbReference>
<proteinExistence type="inferred from homology"/>
<dbReference type="Gene3D" id="2.40.30.170">
    <property type="match status" value="1"/>
</dbReference>
<accession>A0ABS1DXP9</accession>
<evidence type="ECO:0000313" key="5">
    <source>
        <dbReference type="Proteomes" id="UP001041814"/>
    </source>
</evidence>
<dbReference type="InterPro" id="IPR058637">
    <property type="entry name" value="YknX-like_C"/>
</dbReference>
<comment type="caution">
    <text evidence="4">The sequence shown here is derived from an EMBL/GenBank/DDBJ whole genome shotgun (WGS) entry which is preliminary data.</text>
</comment>
<dbReference type="Pfam" id="PF25989">
    <property type="entry name" value="YknX_C"/>
    <property type="match status" value="1"/>
</dbReference>
<organism evidence="4 5">
    <name type="scientific">Rubrivivax gelatinosus</name>
    <name type="common">Rhodocyclus gelatinosus</name>
    <name type="synonym">Rhodopseudomonas gelatinosa</name>
    <dbReference type="NCBI Taxonomy" id="28068"/>
    <lineage>
        <taxon>Bacteria</taxon>
        <taxon>Pseudomonadati</taxon>
        <taxon>Pseudomonadota</taxon>
        <taxon>Betaproteobacteria</taxon>
        <taxon>Burkholderiales</taxon>
        <taxon>Sphaerotilaceae</taxon>
        <taxon>Rubrivivax</taxon>
    </lineage>
</organism>
<dbReference type="NCBIfam" id="TIGR01730">
    <property type="entry name" value="RND_mfp"/>
    <property type="match status" value="1"/>
</dbReference>
<evidence type="ECO:0000256" key="2">
    <source>
        <dbReference type="SAM" id="Coils"/>
    </source>
</evidence>